<proteinExistence type="predicted"/>
<protein>
    <submittedName>
        <fullName evidence="1">Uncharacterized protein</fullName>
    </submittedName>
</protein>
<comment type="caution">
    <text evidence="1">The sequence shown here is derived from an EMBL/GenBank/DDBJ whole genome shotgun (WGS) entry which is preliminary data.</text>
</comment>
<gene>
    <name evidence="1" type="ORF">FQA47_016833</name>
</gene>
<dbReference type="Proteomes" id="UP000646548">
    <property type="component" value="Unassembled WGS sequence"/>
</dbReference>
<dbReference type="AlphaFoldDB" id="A0A834BSE8"/>
<reference evidence="1" key="1">
    <citation type="journal article" name="BMC Genomics">
        <title>Long-read sequencing and de novo genome assembly of marine medaka (Oryzias melastigma).</title>
        <authorList>
            <person name="Liang P."/>
            <person name="Saqib H.S.A."/>
            <person name="Ni X."/>
            <person name="Shen Y."/>
        </authorList>
    </citation>
    <scope>NUCLEOTIDE SEQUENCE</scope>
    <source>
        <strain evidence="1">Bigg-433</strain>
    </source>
</reference>
<organism evidence="1 2">
    <name type="scientific">Oryzias melastigma</name>
    <name type="common">Marine medaka</name>
    <dbReference type="NCBI Taxonomy" id="30732"/>
    <lineage>
        <taxon>Eukaryota</taxon>
        <taxon>Metazoa</taxon>
        <taxon>Chordata</taxon>
        <taxon>Craniata</taxon>
        <taxon>Vertebrata</taxon>
        <taxon>Euteleostomi</taxon>
        <taxon>Actinopterygii</taxon>
        <taxon>Neopterygii</taxon>
        <taxon>Teleostei</taxon>
        <taxon>Neoteleostei</taxon>
        <taxon>Acanthomorphata</taxon>
        <taxon>Ovalentaria</taxon>
        <taxon>Atherinomorphae</taxon>
        <taxon>Beloniformes</taxon>
        <taxon>Adrianichthyidae</taxon>
        <taxon>Oryziinae</taxon>
        <taxon>Oryzias</taxon>
    </lineage>
</organism>
<dbReference type="EMBL" id="WKFB01000973">
    <property type="protein sequence ID" value="KAF6716352.1"/>
    <property type="molecule type" value="Genomic_DNA"/>
</dbReference>
<evidence type="ECO:0000313" key="2">
    <source>
        <dbReference type="Proteomes" id="UP000646548"/>
    </source>
</evidence>
<sequence>MRGDTRIHRGSYSAQVGEEAEELDEHHLLQRSSSSLKTSRLRIFRDAFVLRCSGEGNRPSSRSLTRALPCCPHILSAGSSFSTLQSEKSHQDLRKNLHLSPLQPECLRGPSWSQQMVVLTESGSAGGFLLIF</sequence>
<evidence type="ECO:0000313" key="1">
    <source>
        <dbReference type="EMBL" id="KAF6716352.1"/>
    </source>
</evidence>
<accession>A0A834BSE8</accession>
<name>A0A834BSE8_ORYME</name>